<evidence type="ECO:0000256" key="1">
    <source>
        <dbReference type="ARBA" id="ARBA00001917"/>
    </source>
</evidence>
<comment type="cofactor">
    <cofactor evidence="1">
        <name>FMN</name>
        <dbReference type="ChEBI" id="CHEBI:58210"/>
    </cofactor>
</comment>
<sequence length="341" mass="38613">MMNKLFSPYTIKGVQLKNRIVMSPMCMYSCFDEDGLLTPFHYTHYESRAIGQAGLIMVEATAVLPEGRISAQDLGIWSDKHISSFQQLNERIHSHGAKSAIQLAHAGRKSKVKEEIFAPSALPFDETSRIPTEVTIDEIHKVVQAFQDGARRAKDAGFDIIELHGAHGYLINEFLSPLSNVREDAYGGTKENRYRFLKEIIQAVRVVWHGPLFVRISANEYHENGYDVHDYVDLVKEMKSDGVDLIDCSSGGVVHAQAPIEVYPSYQVRYAETIRHEVNIPTGAVGWIRDGNQAEEIVRNERADLVFIGRAMLNNPYWPKRAADDLQVDIEAPRQYKRGWI</sequence>
<dbReference type="NCBIfam" id="NF010047">
    <property type="entry name" value="PRK13523.1"/>
    <property type="match status" value="1"/>
</dbReference>
<evidence type="ECO:0000313" key="7">
    <source>
        <dbReference type="EMBL" id="TSJ67630.1"/>
    </source>
</evidence>
<feature type="domain" description="NADH:flavin oxidoreductase/NADH oxidase N-terminal" evidence="6">
    <location>
        <begin position="4"/>
        <end position="327"/>
    </location>
</feature>
<keyword evidence="4" id="KW-0521">NADP</keyword>
<evidence type="ECO:0000256" key="5">
    <source>
        <dbReference type="ARBA" id="ARBA00023002"/>
    </source>
</evidence>
<evidence type="ECO:0000256" key="3">
    <source>
        <dbReference type="ARBA" id="ARBA00022643"/>
    </source>
</evidence>
<evidence type="ECO:0000313" key="8">
    <source>
        <dbReference type="Proteomes" id="UP000316425"/>
    </source>
</evidence>
<keyword evidence="3" id="KW-0288">FMN</keyword>
<gene>
    <name evidence="7" type="primary">namA</name>
    <name evidence="7" type="ORF">FPQ13_00750</name>
</gene>
<dbReference type="GO" id="GO:0003959">
    <property type="term" value="F:NADPH dehydrogenase activity"/>
    <property type="evidence" value="ECO:0007669"/>
    <property type="project" value="UniProtKB-EC"/>
</dbReference>
<name>A0A556PTC1_9BACI</name>
<dbReference type="AlphaFoldDB" id="A0A556PTC1"/>
<dbReference type="PANTHER" id="PTHR43303:SF4">
    <property type="entry name" value="NADPH DEHYDROGENASE C23G7.10C-RELATED"/>
    <property type="match status" value="1"/>
</dbReference>
<dbReference type="RefSeq" id="WP_144087389.1">
    <property type="nucleotide sequence ID" value="NZ_VMHE01000001.1"/>
</dbReference>
<dbReference type="Proteomes" id="UP000316425">
    <property type="component" value="Unassembled WGS sequence"/>
</dbReference>
<dbReference type="CDD" id="cd02932">
    <property type="entry name" value="OYE_YqiM_FMN"/>
    <property type="match status" value="1"/>
</dbReference>
<accession>A0A556PTC1</accession>
<dbReference type="InterPro" id="IPR001155">
    <property type="entry name" value="OxRdtase_FMN_N"/>
</dbReference>
<dbReference type="Pfam" id="PF00724">
    <property type="entry name" value="Oxidored_FMN"/>
    <property type="match status" value="1"/>
</dbReference>
<keyword evidence="5 7" id="KW-0560">Oxidoreductase</keyword>
<dbReference type="GO" id="GO:0050661">
    <property type="term" value="F:NADP binding"/>
    <property type="evidence" value="ECO:0007669"/>
    <property type="project" value="InterPro"/>
</dbReference>
<evidence type="ECO:0000256" key="2">
    <source>
        <dbReference type="ARBA" id="ARBA00022630"/>
    </source>
</evidence>
<dbReference type="Gene3D" id="3.20.20.70">
    <property type="entry name" value="Aldolase class I"/>
    <property type="match status" value="1"/>
</dbReference>
<keyword evidence="2" id="KW-0285">Flavoprotein</keyword>
<keyword evidence="8" id="KW-1185">Reference proteome</keyword>
<dbReference type="EMBL" id="VMHE01000001">
    <property type="protein sequence ID" value="TSJ67630.1"/>
    <property type="molecule type" value="Genomic_DNA"/>
</dbReference>
<dbReference type="InterPro" id="IPR044152">
    <property type="entry name" value="YqjM-like"/>
</dbReference>
<dbReference type="SUPFAM" id="SSF51395">
    <property type="entry name" value="FMN-linked oxidoreductases"/>
    <property type="match status" value="1"/>
</dbReference>
<reference evidence="7 8" key="1">
    <citation type="submission" date="2019-07" db="EMBL/GenBank/DDBJ databases">
        <title>Allobacillus sp. nov. SKP isolated from shrimp paste of Euphausiacea.</title>
        <authorList>
            <person name="Kanchanasin P."/>
            <person name="Tanasupawat S."/>
            <person name="Shi W."/>
            <person name="Wu L."/>
            <person name="Ma J."/>
        </authorList>
    </citation>
    <scope>NUCLEOTIDE SEQUENCE [LARGE SCALE GENOMIC DNA]</scope>
    <source>
        <strain evidence="7 8">SKP4-8</strain>
    </source>
</reference>
<proteinExistence type="predicted"/>
<dbReference type="GO" id="GO:0010181">
    <property type="term" value="F:FMN binding"/>
    <property type="evidence" value="ECO:0007669"/>
    <property type="project" value="InterPro"/>
</dbReference>
<comment type="caution">
    <text evidence="7">The sequence shown here is derived from an EMBL/GenBank/DDBJ whole genome shotgun (WGS) entry which is preliminary data.</text>
</comment>
<evidence type="ECO:0000259" key="6">
    <source>
        <dbReference type="Pfam" id="PF00724"/>
    </source>
</evidence>
<dbReference type="PANTHER" id="PTHR43303">
    <property type="entry name" value="NADPH DEHYDROGENASE C23G7.10C-RELATED"/>
    <property type="match status" value="1"/>
</dbReference>
<dbReference type="EC" id="1.6.99.1" evidence="7"/>
<dbReference type="InterPro" id="IPR013785">
    <property type="entry name" value="Aldolase_TIM"/>
</dbReference>
<protein>
    <submittedName>
        <fullName evidence="7">NADPH dehydrogenase NamA</fullName>
        <ecNumber evidence="7">1.6.99.1</ecNumber>
    </submittedName>
</protein>
<dbReference type="OrthoDB" id="9772736at2"/>
<evidence type="ECO:0000256" key="4">
    <source>
        <dbReference type="ARBA" id="ARBA00022857"/>
    </source>
</evidence>
<organism evidence="7 8">
    <name type="scientific">Allobacillus salarius</name>
    <dbReference type="NCBI Taxonomy" id="1955272"/>
    <lineage>
        <taxon>Bacteria</taxon>
        <taxon>Bacillati</taxon>
        <taxon>Bacillota</taxon>
        <taxon>Bacilli</taxon>
        <taxon>Bacillales</taxon>
        <taxon>Bacillaceae</taxon>
        <taxon>Allobacillus</taxon>
    </lineage>
</organism>